<proteinExistence type="predicted"/>
<accession>A0A3N4JVB2</accession>
<evidence type="ECO:0000313" key="3">
    <source>
        <dbReference type="Proteomes" id="UP000276215"/>
    </source>
</evidence>
<feature type="compositionally biased region" description="Low complexity" evidence="1">
    <location>
        <begin position="89"/>
        <end position="127"/>
    </location>
</feature>
<dbReference type="AlphaFoldDB" id="A0A3N4JVB2"/>
<keyword evidence="3" id="KW-1185">Reference proteome</keyword>
<feature type="compositionally biased region" description="Pro residues" evidence="1">
    <location>
        <begin position="128"/>
        <end position="139"/>
    </location>
</feature>
<feature type="compositionally biased region" description="Polar residues" evidence="1">
    <location>
        <begin position="65"/>
        <end position="76"/>
    </location>
</feature>
<evidence type="ECO:0000256" key="1">
    <source>
        <dbReference type="SAM" id="MobiDB-lite"/>
    </source>
</evidence>
<feature type="region of interest" description="Disordered" evidence="1">
    <location>
        <begin position="37"/>
        <end position="164"/>
    </location>
</feature>
<sequence length="251" mass="27262">PMRNRRLSVEDVAIDEALPSYEEVIRGGPPCTIITATTVNSRYQTPSPRPGSSSQQYSSLLGPSVATSSTSPQRYSSLLGPAPTPAIVTSSSYATTTPRSSSPSARGKSPQPAQAPRSPQPKYSSLLPPAPGPSGPPPNYNITTSSLPEPPPSRKGKGRGKESRIQRWMFGETTSRAYHEGHLEKKYPSSKNGGVPLEHVVDRFGNRKWELKFETVWEKGMTVGWFVKAGVKYGRFGAGDMVFSQSEIRKL</sequence>
<gene>
    <name evidence="2" type="ORF">L873DRAFT_1678752</name>
</gene>
<name>A0A3N4JVB2_9PEZI</name>
<dbReference type="EMBL" id="ML120377">
    <property type="protein sequence ID" value="RPB00782.1"/>
    <property type="molecule type" value="Genomic_DNA"/>
</dbReference>
<feature type="compositionally biased region" description="Low complexity" evidence="1">
    <location>
        <begin position="50"/>
        <end position="64"/>
    </location>
</feature>
<evidence type="ECO:0000313" key="2">
    <source>
        <dbReference type="EMBL" id="RPB00782.1"/>
    </source>
</evidence>
<organism evidence="2 3">
    <name type="scientific">Choiromyces venosus 120613-1</name>
    <dbReference type="NCBI Taxonomy" id="1336337"/>
    <lineage>
        <taxon>Eukaryota</taxon>
        <taxon>Fungi</taxon>
        <taxon>Dikarya</taxon>
        <taxon>Ascomycota</taxon>
        <taxon>Pezizomycotina</taxon>
        <taxon>Pezizomycetes</taxon>
        <taxon>Pezizales</taxon>
        <taxon>Tuberaceae</taxon>
        <taxon>Choiromyces</taxon>
    </lineage>
</organism>
<dbReference type="OrthoDB" id="5405400at2759"/>
<dbReference type="Proteomes" id="UP000276215">
    <property type="component" value="Unassembled WGS sequence"/>
</dbReference>
<reference evidence="2 3" key="1">
    <citation type="journal article" date="2018" name="Nat. Ecol. Evol.">
        <title>Pezizomycetes genomes reveal the molecular basis of ectomycorrhizal truffle lifestyle.</title>
        <authorList>
            <person name="Murat C."/>
            <person name="Payen T."/>
            <person name="Noel B."/>
            <person name="Kuo A."/>
            <person name="Morin E."/>
            <person name="Chen J."/>
            <person name="Kohler A."/>
            <person name="Krizsan K."/>
            <person name="Balestrini R."/>
            <person name="Da Silva C."/>
            <person name="Montanini B."/>
            <person name="Hainaut M."/>
            <person name="Levati E."/>
            <person name="Barry K.W."/>
            <person name="Belfiori B."/>
            <person name="Cichocki N."/>
            <person name="Clum A."/>
            <person name="Dockter R.B."/>
            <person name="Fauchery L."/>
            <person name="Guy J."/>
            <person name="Iotti M."/>
            <person name="Le Tacon F."/>
            <person name="Lindquist E.A."/>
            <person name="Lipzen A."/>
            <person name="Malagnac F."/>
            <person name="Mello A."/>
            <person name="Molinier V."/>
            <person name="Miyauchi S."/>
            <person name="Poulain J."/>
            <person name="Riccioni C."/>
            <person name="Rubini A."/>
            <person name="Sitrit Y."/>
            <person name="Splivallo R."/>
            <person name="Traeger S."/>
            <person name="Wang M."/>
            <person name="Zifcakova L."/>
            <person name="Wipf D."/>
            <person name="Zambonelli A."/>
            <person name="Paolocci F."/>
            <person name="Nowrousian M."/>
            <person name="Ottonello S."/>
            <person name="Baldrian P."/>
            <person name="Spatafora J.W."/>
            <person name="Henrissat B."/>
            <person name="Nagy L.G."/>
            <person name="Aury J.M."/>
            <person name="Wincker P."/>
            <person name="Grigoriev I.V."/>
            <person name="Bonfante P."/>
            <person name="Martin F.M."/>
        </authorList>
    </citation>
    <scope>NUCLEOTIDE SEQUENCE [LARGE SCALE GENOMIC DNA]</scope>
    <source>
        <strain evidence="2 3">120613-1</strain>
    </source>
</reference>
<feature type="non-terminal residue" evidence="2">
    <location>
        <position position="1"/>
    </location>
</feature>
<protein>
    <submittedName>
        <fullName evidence="2">Uncharacterized protein</fullName>
    </submittedName>
</protein>